<proteinExistence type="predicted"/>
<dbReference type="InterPro" id="IPR004358">
    <property type="entry name" value="Sig_transdc_His_kin-like_C"/>
</dbReference>
<dbReference type="InterPro" id="IPR036890">
    <property type="entry name" value="HATPase_C_sf"/>
</dbReference>
<dbReference type="SUPFAM" id="SSF55785">
    <property type="entry name" value="PYP-like sensor domain (PAS domain)"/>
    <property type="match status" value="1"/>
</dbReference>
<dbReference type="InterPro" id="IPR003594">
    <property type="entry name" value="HATPase_dom"/>
</dbReference>
<keyword evidence="5" id="KW-0418">Kinase</keyword>
<dbReference type="PROSITE" id="PS50109">
    <property type="entry name" value="HIS_KIN"/>
    <property type="match status" value="1"/>
</dbReference>
<feature type="transmembrane region" description="Helical" evidence="8">
    <location>
        <begin position="103"/>
        <end position="122"/>
    </location>
</feature>
<feature type="transmembrane region" description="Helical" evidence="8">
    <location>
        <begin position="186"/>
        <end position="207"/>
    </location>
</feature>
<evidence type="ECO:0000256" key="6">
    <source>
        <dbReference type="ARBA" id="ARBA00023012"/>
    </source>
</evidence>
<dbReference type="NCBIfam" id="TIGR00229">
    <property type="entry name" value="sensory_box"/>
    <property type="match status" value="1"/>
</dbReference>
<dbReference type="AlphaFoldDB" id="A0A7C9TIV1"/>
<dbReference type="PROSITE" id="PS50112">
    <property type="entry name" value="PAS"/>
    <property type="match status" value="1"/>
</dbReference>
<dbReference type="SMART" id="SM00387">
    <property type="entry name" value="HATPase_c"/>
    <property type="match status" value="1"/>
</dbReference>
<dbReference type="InterPro" id="IPR036097">
    <property type="entry name" value="HisK_dim/P_sf"/>
</dbReference>
<gene>
    <name evidence="11" type="ORF">G3A44_04735</name>
</gene>
<keyword evidence="3" id="KW-0597">Phosphoprotein</keyword>
<dbReference type="InterPro" id="IPR005467">
    <property type="entry name" value="His_kinase_dom"/>
</dbReference>
<feature type="transmembrane region" description="Helical" evidence="8">
    <location>
        <begin position="129"/>
        <end position="148"/>
    </location>
</feature>
<dbReference type="RefSeq" id="WP_163456365.1">
    <property type="nucleotide sequence ID" value="NZ_JAAGOH010000004.1"/>
</dbReference>
<feature type="transmembrane region" description="Helical" evidence="8">
    <location>
        <begin position="260"/>
        <end position="280"/>
    </location>
</feature>
<organism evidence="11 12">
    <name type="scientific">Ideonella livida</name>
    <dbReference type="NCBI Taxonomy" id="2707176"/>
    <lineage>
        <taxon>Bacteria</taxon>
        <taxon>Pseudomonadati</taxon>
        <taxon>Pseudomonadota</taxon>
        <taxon>Betaproteobacteria</taxon>
        <taxon>Burkholderiales</taxon>
        <taxon>Sphaerotilaceae</taxon>
        <taxon>Ideonella</taxon>
    </lineage>
</organism>
<feature type="region of interest" description="Disordered" evidence="7">
    <location>
        <begin position="1"/>
        <end position="65"/>
    </location>
</feature>
<dbReference type="EMBL" id="JAAGOH010000004">
    <property type="protein sequence ID" value="NDY90503.1"/>
    <property type="molecule type" value="Genomic_DNA"/>
</dbReference>
<dbReference type="Pfam" id="PF02518">
    <property type="entry name" value="HATPase_c"/>
    <property type="match status" value="1"/>
</dbReference>
<evidence type="ECO:0000256" key="5">
    <source>
        <dbReference type="ARBA" id="ARBA00022777"/>
    </source>
</evidence>
<feature type="compositionally biased region" description="Pro residues" evidence="7">
    <location>
        <begin position="8"/>
        <end position="19"/>
    </location>
</feature>
<dbReference type="PANTHER" id="PTHR43711:SF1">
    <property type="entry name" value="HISTIDINE KINASE 1"/>
    <property type="match status" value="1"/>
</dbReference>
<dbReference type="CDD" id="cd00075">
    <property type="entry name" value="HATPase"/>
    <property type="match status" value="1"/>
</dbReference>
<dbReference type="EC" id="2.7.13.3" evidence="2"/>
<dbReference type="SUPFAM" id="SSF47384">
    <property type="entry name" value="Homodimeric domain of signal transducing histidine kinase"/>
    <property type="match status" value="1"/>
</dbReference>
<evidence type="ECO:0000256" key="4">
    <source>
        <dbReference type="ARBA" id="ARBA00022679"/>
    </source>
</evidence>
<keyword evidence="4" id="KW-0808">Transferase</keyword>
<evidence type="ECO:0000256" key="8">
    <source>
        <dbReference type="SAM" id="Phobius"/>
    </source>
</evidence>
<name>A0A7C9TIV1_9BURK</name>
<feature type="transmembrane region" description="Helical" evidence="8">
    <location>
        <begin position="154"/>
        <end position="174"/>
    </location>
</feature>
<dbReference type="InterPro" id="IPR035965">
    <property type="entry name" value="PAS-like_dom_sf"/>
</dbReference>
<feature type="domain" description="Histidine kinase" evidence="9">
    <location>
        <begin position="667"/>
        <end position="891"/>
    </location>
</feature>
<evidence type="ECO:0000256" key="3">
    <source>
        <dbReference type="ARBA" id="ARBA00022553"/>
    </source>
</evidence>
<protein>
    <recommendedName>
        <fullName evidence="2">histidine kinase</fullName>
        <ecNumber evidence="2">2.7.13.3</ecNumber>
    </recommendedName>
</protein>
<dbReference type="Proteomes" id="UP000484255">
    <property type="component" value="Unassembled WGS sequence"/>
</dbReference>
<feature type="domain" description="PAS" evidence="10">
    <location>
        <begin position="535"/>
        <end position="579"/>
    </location>
</feature>
<dbReference type="InterPro" id="IPR003661">
    <property type="entry name" value="HisK_dim/P_dom"/>
</dbReference>
<evidence type="ECO:0000256" key="2">
    <source>
        <dbReference type="ARBA" id="ARBA00012438"/>
    </source>
</evidence>
<dbReference type="CDD" id="cd00082">
    <property type="entry name" value="HisKA"/>
    <property type="match status" value="1"/>
</dbReference>
<reference evidence="11 12" key="1">
    <citation type="submission" date="2020-02" db="EMBL/GenBank/DDBJ databases">
        <title>Ideonella bacterium strain TBM-1.</title>
        <authorList>
            <person name="Chen W.-M."/>
        </authorList>
    </citation>
    <scope>NUCLEOTIDE SEQUENCE [LARGE SCALE GENOMIC DNA]</scope>
    <source>
        <strain evidence="11 12">TBM-1</strain>
    </source>
</reference>
<evidence type="ECO:0000313" key="11">
    <source>
        <dbReference type="EMBL" id="NDY90503.1"/>
    </source>
</evidence>
<evidence type="ECO:0000313" key="12">
    <source>
        <dbReference type="Proteomes" id="UP000484255"/>
    </source>
</evidence>
<dbReference type="Gene3D" id="1.10.287.130">
    <property type="match status" value="1"/>
</dbReference>
<dbReference type="SUPFAM" id="SSF55874">
    <property type="entry name" value="ATPase domain of HSP90 chaperone/DNA topoisomerase II/histidine kinase"/>
    <property type="match status" value="1"/>
</dbReference>
<comment type="catalytic activity">
    <reaction evidence="1">
        <text>ATP + protein L-histidine = ADP + protein N-phospho-L-histidine.</text>
        <dbReference type="EC" id="2.7.13.3"/>
    </reaction>
</comment>
<feature type="transmembrane region" description="Helical" evidence="8">
    <location>
        <begin position="72"/>
        <end position="91"/>
    </location>
</feature>
<keyword evidence="6" id="KW-0902">Two-component regulatory system</keyword>
<feature type="compositionally biased region" description="Basic and acidic residues" evidence="7">
    <location>
        <begin position="50"/>
        <end position="60"/>
    </location>
</feature>
<dbReference type="PRINTS" id="PR00344">
    <property type="entry name" value="BCTRLSENSOR"/>
</dbReference>
<keyword evidence="8" id="KW-0812">Transmembrane</keyword>
<dbReference type="InterPro" id="IPR050736">
    <property type="entry name" value="Sensor_HK_Regulatory"/>
</dbReference>
<dbReference type="Gene3D" id="3.30.450.20">
    <property type="entry name" value="PAS domain"/>
    <property type="match status" value="1"/>
</dbReference>
<dbReference type="PANTHER" id="PTHR43711">
    <property type="entry name" value="TWO-COMPONENT HISTIDINE KINASE"/>
    <property type="match status" value="1"/>
</dbReference>
<dbReference type="GO" id="GO:0000155">
    <property type="term" value="F:phosphorelay sensor kinase activity"/>
    <property type="evidence" value="ECO:0007669"/>
    <property type="project" value="InterPro"/>
</dbReference>
<accession>A0A7C9TIV1</accession>
<evidence type="ECO:0000259" key="10">
    <source>
        <dbReference type="PROSITE" id="PS50112"/>
    </source>
</evidence>
<dbReference type="CDD" id="cd00130">
    <property type="entry name" value="PAS"/>
    <property type="match status" value="1"/>
</dbReference>
<dbReference type="InterPro" id="IPR000014">
    <property type="entry name" value="PAS"/>
</dbReference>
<comment type="caution">
    <text evidence="11">The sequence shown here is derived from an EMBL/GenBank/DDBJ whole genome shotgun (WGS) entry which is preliminary data.</text>
</comment>
<dbReference type="SMART" id="SM00388">
    <property type="entry name" value="HisKA"/>
    <property type="match status" value="1"/>
</dbReference>
<feature type="transmembrane region" description="Helical" evidence="8">
    <location>
        <begin position="227"/>
        <end position="248"/>
    </location>
</feature>
<keyword evidence="12" id="KW-1185">Reference proteome</keyword>
<sequence length="929" mass="97257">MSAESPRPGGPEPPLPPKQLEPAEPVEPVEPAVPVALWLSTPADGTDTAHGSDTDHRLADGAEAPPAPPARLAHLLALALGALLSLAGLWWPALVPHWPGQPVSPLAAAALSVVALAHTRGWALARSHAAGVALGAGMVALGLEVGAWPALGGLPLDLAVLAALCQAGVVAALLRRRPPRDLTAPGWRTLLSLLGMALAGALVATLLRTVLGAWRAEGAWAMGAGLQLSWALGDLAVGALLLPLLLRATRPKAWRDRRTTMLLAWALAGMGAAVVGALAVQHLERQRLDNLFHHQALQAAQALDLRLRSVELDLARLNPDNLQAGLAALALQQPALQAVAWHAATAPPGLAGVATPAADSPTTTVVALAAGVWLQHRVGLSAHLEGRLELDRLLDDARATWWRGAGQAGQGVPLPLQGVGLQLQVEVPGAAARAGAVVPPASSASAPEHLSRHRLGASALVLRITADPVRWRGNSSGWPLAAWLLGLALALGMQWGAFRVGGRRQTLEEAVARTTAELDQSLLLLEEAVDGYRQQSAQLRLLLQSTPVGYLAIDTQGRVAVVNEALCCLIGLEEQALVGMDLDDLADWCARHCPDQAEALRHCMAASLQDEAACGAMRLSWQTPQGERLLSWHRHAVQDDTLRSILLVEDVTEAVRLDRSKTQFIANVAHEVRTPLTSILGYAQLLRARPNLEPVQREEMLRHVHAQAQALSVLMANMLDLVELETVGRTGLACQPADLAAAVRAFLKTWRPPAGRAAPVLEAPAQGPLTCQLHARKLGLMLRHLLANAYAFSPAAGQGESGPPVHLRLVAADGGAGAWLSVEDGGIGMSEAEVAQAFDRFWRADTSGAHPGFGLGLSIVRLVVQAHGGHLLVDSQPGQGTRVRVWLPGVTPPSAGGSRDSGPPVLPAGLVAPVPAPAAAAAREMGLPA</sequence>
<dbReference type="Pfam" id="PF00512">
    <property type="entry name" value="HisKA"/>
    <property type="match status" value="1"/>
</dbReference>
<dbReference type="SMART" id="SM00091">
    <property type="entry name" value="PAS"/>
    <property type="match status" value="1"/>
</dbReference>
<dbReference type="Gene3D" id="3.30.565.10">
    <property type="entry name" value="Histidine kinase-like ATPase, C-terminal domain"/>
    <property type="match status" value="1"/>
</dbReference>
<keyword evidence="8" id="KW-0472">Membrane</keyword>
<dbReference type="InterPro" id="IPR013656">
    <property type="entry name" value="PAS_4"/>
</dbReference>
<dbReference type="Pfam" id="PF08448">
    <property type="entry name" value="PAS_4"/>
    <property type="match status" value="1"/>
</dbReference>
<evidence type="ECO:0000259" key="9">
    <source>
        <dbReference type="PROSITE" id="PS50109"/>
    </source>
</evidence>
<evidence type="ECO:0000256" key="1">
    <source>
        <dbReference type="ARBA" id="ARBA00000085"/>
    </source>
</evidence>
<evidence type="ECO:0000256" key="7">
    <source>
        <dbReference type="SAM" id="MobiDB-lite"/>
    </source>
</evidence>
<keyword evidence="8" id="KW-1133">Transmembrane helix</keyword>